<feature type="binding site" evidence="10">
    <location>
        <begin position="346"/>
        <end position="347"/>
    </location>
    <ligand>
        <name>GMP</name>
        <dbReference type="ChEBI" id="CHEBI:58115"/>
    </ligand>
</feature>
<dbReference type="Proteomes" id="UP000199581">
    <property type="component" value="Unassembled WGS sequence"/>
</dbReference>
<dbReference type="RefSeq" id="WP_092188115.1">
    <property type="nucleotide sequence ID" value="NZ_FOTO01000001.1"/>
</dbReference>
<dbReference type="GO" id="GO:0006281">
    <property type="term" value="P:DNA repair"/>
    <property type="evidence" value="ECO:0007669"/>
    <property type="project" value="TreeGrafter"/>
</dbReference>
<protein>
    <recommendedName>
        <fullName evidence="1">3'-phosphate/5'-hydroxy nucleic acid ligase</fullName>
        <ecNumber evidence="1">6.5.1.8</ecNumber>
    </recommendedName>
</protein>
<keyword evidence="4 10" id="KW-0547">Nucleotide-binding</keyword>
<keyword evidence="7 11" id="KW-0464">Manganese</keyword>
<evidence type="ECO:0000313" key="12">
    <source>
        <dbReference type="EMBL" id="SFL23288.1"/>
    </source>
</evidence>
<proteinExistence type="predicted"/>
<feature type="binding site" evidence="11">
    <location>
        <position position="346"/>
    </location>
    <ligand>
        <name>Mn(2+)</name>
        <dbReference type="ChEBI" id="CHEBI:29035"/>
        <label>2</label>
    </ligand>
</feature>
<keyword evidence="5" id="KW-0692">RNA repair</keyword>
<dbReference type="GO" id="GO:0030145">
    <property type="term" value="F:manganese ion binding"/>
    <property type="evidence" value="ECO:0007669"/>
    <property type="project" value="TreeGrafter"/>
</dbReference>
<keyword evidence="2 12" id="KW-0436">Ligase</keyword>
<dbReference type="Pfam" id="PF01139">
    <property type="entry name" value="RtcB"/>
    <property type="match status" value="2"/>
</dbReference>
<accession>A0A8G2BZB1</accession>
<organism evidence="12 13">
    <name type="scientific">Desulfomicrobium norvegicum (strain DSM 1741 / NCIMB 8310)</name>
    <name type="common">Desulfovibrio baculatus (strain Norway 4)</name>
    <name type="synonym">Desulfovibrio desulfuricans (strain Norway 4)</name>
    <dbReference type="NCBI Taxonomy" id="52561"/>
    <lineage>
        <taxon>Bacteria</taxon>
        <taxon>Pseudomonadati</taxon>
        <taxon>Thermodesulfobacteriota</taxon>
        <taxon>Desulfovibrionia</taxon>
        <taxon>Desulfovibrionales</taxon>
        <taxon>Desulfomicrobiaceae</taxon>
        <taxon>Desulfomicrobium</taxon>
    </lineage>
</organism>
<evidence type="ECO:0000256" key="4">
    <source>
        <dbReference type="ARBA" id="ARBA00022741"/>
    </source>
</evidence>
<feature type="binding site" evidence="10">
    <location>
        <begin position="378"/>
        <end position="381"/>
    </location>
    <ligand>
        <name>GMP</name>
        <dbReference type="ChEBI" id="CHEBI:58115"/>
    </ligand>
</feature>
<keyword evidence="6 10" id="KW-0342">GTP-binding</keyword>
<dbReference type="GO" id="GO:0006396">
    <property type="term" value="P:RNA processing"/>
    <property type="evidence" value="ECO:0007669"/>
    <property type="project" value="InterPro"/>
</dbReference>
<keyword evidence="3 11" id="KW-0479">Metal-binding</keyword>
<dbReference type="GO" id="GO:0170057">
    <property type="term" value="F:RNA ligase (GTP) activity"/>
    <property type="evidence" value="ECO:0007669"/>
    <property type="project" value="UniProtKB-EC"/>
</dbReference>
<comment type="catalytic activity">
    <reaction evidence="8">
        <text>a 3'-end 3'-phospho-ribonucleotide-RNA + a 5'-end dephospho-ribonucleoside-RNA + GTP = a ribonucleotidyl-ribonucleotide-RNA + GMP + diphosphate</text>
        <dbReference type="Rhea" id="RHEA:68076"/>
        <dbReference type="Rhea" id="RHEA-COMP:10463"/>
        <dbReference type="Rhea" id="RHEA-COMP:13936"/>
        <dbReference type="Rhea" id="RHEA-COMP:17355"/>
        <dbReference type="ChEBI" id="CHEBI:33019"/>
        <dbReference type="ChEBI" id="CHEBI:37565"/>
        <dbReference type="ChEBI" id="CHEBI:58115"/>
        <dbReference type="ChEBI" id="CHEBI:83062"/>
        <dbReference type="ChEBI" id="CHEBI:138284"/>
        <dbReference type="ChEBI" id="CHEBI:173118"/>
        <dbReference type="EC" id="6.5.1.8"/>
    </reaction>
</comment>
<feature type="binding site" evidence="11">
    <location>
        <position position="236"/>
    </location>
    <ligand>
        <name>Mn(2+)</name>
        <dbReference type="ChEBI" id="CHEBI:29035"/>
        <label>1</label>
    </ligand>
</feature>
<sequence length="474" mass="51384">MSKNGYVNFMSMNSHNTEKKLPFRPVALGIPERLMPVVLDCARQLEGEGVRGKALRRLFVRLAQDPKSFADHPVLGGLAGMLGGESSPGAAFSVTEVPWRAWGEDLDPKAVQQLRDGCGLPVAVSGALMPDAHVGYGLPIGGVLAVTEAVIPYGVGMDIACRMKMSVFAVSPDLVDTNGDELARAIEQETCFGVGGQFKVRKDHAVMHEDWGFSPVPRRMHDTAWAQLGTSGSGNHFVEWGVLDVPRAMPGLPEGTYLALMSHSGSRGTGGEVAKYYSALARRLHPELPRALGHLAWLGLDTDEGREYWAAMELMGRYSAANHALIHAAVAGRLGLTPLFGIENHHNFAWREIHDGREVIVHRKGATPAGRDVFGIIPGTMVDPAFVVEGLGNPMSLCSAAHGAGRVMSRKEALARFRRSDLEHVLKERSVRLLSGGLDEVPMAYKDIREVMAAQADLVRIRGTFLPRIVKMAK</sequence>
<evidence type="ECO:0000256" key="2">
    <source>
        <dbReference type="ARBA" id="ARBA00022598"/>
    </source>
</evidence>
<feature type="binding site" evidence="10">
    <location>
        <begin position="402"/>
        <end position="405"/>
    </location>
    <ligand>
        <name>GMP</name>
        <dbReference type="ChEBI" id="CHEBI:58115"/>
    </ligand>
</feature>
<dbReference type="InterPro" id="IPR036025">
    <property type="entry name" value="RtcB-like_sf"/>
</dbReference>
<feature type="binding site" evidence="10">
    <location>
        <begin position="235"/>
        <end position="239"/>
    </location>
    <ligand>
        <name>GMP</name>
        <dbReference type="ChEBI" id="CHEBI:58115"/>
    </ligand>
</feature>
<reference evidence="12 13" key="1">
    <citation type="submission" date="2016-10" db="EMBL/GenBank/DDBJ databases">
        <authorList>
            <person name="Varghese N."/>
            <person name="Submissions S."/>
        </authorList>
    </citation>
    <scope>NUCLEOTIDE SEQUENCE [LARGE SCALE GENOMIC DNA]</scope>
    <source>
        <strain evidence="12 13">DSM 1741</strain>
    </source>
</reference>
<feature type="binding site" evidence="11">
    <location>
        <position position="263"/>
    </location>
    <ligand>
        <name>Mn(2+)</name>
        <dbReference type="ChEBI" id="CHEBI:29035"/>
        <label>2</label>
    </ligand>
</feature>
<dbReference type="InterPro" id="IPR001233">
    <property type="entry name" value="RtcB"/>
</dbReference>
<dbReference type="PANTHER" id="PTHR43749:SF2">
    <property type="entry name" value="RNA-SPLICING LIGASE RTCB"/>
    <property type="match status" value="1"/>
</dbReference>
<dbReference type="OrthoDB" id="9802323at2"/>
<evidence type="ECO:0000256" key="6">
    <source>
        <dbReference type="ARBA" id="ARBA00023134"/>
    </source>
</evidence>
<feature type="active site" description="GMP-histidine intermediate" evidence="9">
    <location>
        <position position="402"/>
    </location>
</feature>
<dbReference type="EC" id="6.5.1.8" evidence="1"/>
<evidence type="ECO:0000256" key="10">
    <source>
        <dbReference type="PIRSR" id="PIRSR601233-2"/>
    </source>
</evidence>
<evidence type="ECO:0000256" key="1">
    <source>
        <dbReference type="ARBA" id="ARBA00012726"/>
    </source>
</evidence>
<dbReference type="SUPFAM" id="SSF103365">
    <property type="entry name" value="Hypothetical protein PH1602"/>
    <property type="match status" value="1"/>
</dbReference>
<comment type="caution">
    <text evidence="12">The sequence shown here is derived from an EMBL/GenBank/DDBJ whole genome shotgun (WGS) entry which is preliminary data.</text>
</comment>
<evidence type="ECO:0000256" key="8">
    <source>
        <dbReference type="ARBA" id="ARBA00047746"/>
    </source>
</evidence>
<evidence type="ECO:0000256" key="11">
    <source>
        <dbReference type="PIRSR" id="PIRSR601233-3"/>
    </source>
</evidence>
<dbReference type="GO" id="GO:0042245">
    <property type="term" value="P:RNA repair"/>
    <property type="evidence" value="ECO:0007669"/>
    <property type="project" value="UniProtKB-KW"/>
</dbReference>
<comment type="cofactor">
    <cofactor evidence="11">
        <name>Mn(2+)</name>
        <dbReference type="ChEBI" id="CHEBI:29035"/>
    </cofactor>
    <text evidence="11">Binds 2 manganese ions per subunit.</text>
</comment>
<dbReference type="Gene3D" id="3.90.1860.10">
    <property type="entry name" value="tRNA-splicing ligase RtcB"/>
    <property type="match status" value="1"/>
</dbReference>
<evidence type="ECO:0000256" key="3">
    <source>
        <dbReference type="ARBA" id="ARBA00022723"/>
    </source>
</evidence>
<dbReference type="InterPro" id="IPR052915">
    <property type="entry name" value="RtcB-like"/>
</dbReference>
<dbReference type="AlphaFoldDB" id="A0A8G2BZB1"/>
<feature type="binding site" evidence="11">
    <location>
        <position position="158"/>
    </location>
    <ligand>
        <name>Mn(2+)</name>
        <dbReference type="ChEBI" id="CHEBI:29035"/>
        <label>1</label>
    </ligand>
</feature>
<evidence type="ECO:0000256" key="9">
    <source>
        <dbReference type="PIRSR" id="PIRSR601233-1"/>
    </source>
</evidence>
<evidence type="ECO:0000256" key="5">
    <source>
        <dbReference type="ARBA" id="ARBA00022800"/>
    </source>
</evidence>
<keyword evidence="13" id="KW-1185">Reference proteome</keyword>
<dbReference type="GO" id="GO:0005525">
    <property type="term" value="F:GTP binding"/>
    <property type="evidence" value="ECO:0007669"/>
    <property type="project" value="UniProtKB-KW"/>
</dbReference>
<dbReference type="EMBL" id="FOTO01000001">
    <property type="protein sequence ID" value="SFL23288.1"/>
    <property type="molecule type" value="Genomic_DNA"/>
</dbReference>
<evidence type="ECO:0000256" key="7">
    <source>
        <dbReference type="ARBA" id="ARBA00023211"/>
    </source>
</evidence>
<gene>
    <name evidence="12" type="ORF">SAMN05421830_10163</name>
</gene>
<dbReference type="GO" id="GO:0003909">
    <property type="term" value="F:DNA ligase activity"/>
    <property type="evidence" value="ECO:0007669"/>
    <property type="project" value="TreeGrafter"/>
</dbReference>
<dbReference type="PANTHER" id="PTHR43749">
    <property type="entry name" value="RNA-SPLICING LIGASE RTCB"/>
    <property type="match status" value="1"/>
</dbReference>
<evidence type="ECO:0000313" key="13">
    <source>
        <dbReference type="Proteomes" id="UP000199581"/>
    </source>
</evidence>
<name>A0A8G2BZB1_DESNO</name>